<dbReference type="GeneID" id="26137546"/>
<dbReference type="STRING" id="55802.TBCH5v1_2330"/>
<accession>A0A0S1XEN9</accession>
<evidence type="ECO:0000313" key="2">
    <source>
        <dbReference type="Proteomes" id="UP000066042"/>
    </source>
</evidence>
<proteinExistence type="predicted"/>
<dbReference type="AlphaFoldDB" id="A0A0S1XEN9"/>
<organism evidence="1 2">
    <name type="scientific">Thermococcus barophilus</name>
    <dbReference type="NCBI Taxonomy" id="55802"/>
    <lineage>
        <taxon>Archaea</taxon>
        <taxon>Methanobacteriati</taxon>
        <taxon>Methanobacteriota</taxon>
        <taxon>Thermococci</taxon>
        <taxon>Thermococcales</taxon>
        <taxon>Thermococcaceae</taxon>
        <taxon>Thermococcus</taxon>
    </lineage>
</organism>
<evidence type="ECO:0000313" key="1">
    <source>
        <dbReference type="EMBL" id="ALM76225.1"/>
    </source>
</evidence>
<reference evidence="1 2" key="1">
    <citation type="journal article" date="2016" name="Genome Announc.">
        <title>Complete genome sequence of the hyperthermophilic and piezophilic archaeon Thermococcus barophilus Ch5, capable of growth at the expense of hydrogenogenesis from carbon monoxide and formate.</title>
        <authorList>
            <person name="Oger P."/>
            <person name="Sokolova T.G."/>
            <person name="Kozhevnikova D.A."/>
            <person name="Taranov E.A."/>
            <person name="Vannier P."/>
            <person name="Lee H.S."/>
            <person name="Kwon K.K."/>
            <person name="Kang S.G."/>
            <person name="Lee J.H."/>
            <person name="Bonch-Osmolovskaya E.A."/>
            <person name="Lebedinsky A.V."/>
        </authorList>
    </citation>
    <scope>NUCLEOTIDE SEQUENCE [LARGE SCALE GENOMIC DNA]</scope>
    <source>
        <strain evidence="2">Ch5</strain>
    </source>
</reference>
<dbReference type="Proteomes" id="UP000066042">
    <property type="component" value="Chromosome"/>
</dbReference>
<sequence length="105" mass="12368">MSPKLTISYHPQAKRVLEETIKRDDPTAYSSILKDIQTLSEKGIYPGVLPRNKLKKLRGQKKNPNPFWRLREGNWRIVFAIKGNEIKIVWIGRKDDDIYKKFTSR</sequence>
<dbReference type="RefSeq" id="WP_056934652.1">
    <property type="nucleotide sequence ID" value="NZ_CP013050.1"/>
</dbReference>
<dbReference type="EMBL" id="CP013050">
    <property type="protein sequence ID" value="ALM76225.1"/>
    <property type="molecule type" value="Genomic_DNA"/>
</dbReference>
<name>A0A0S1XEN9_THEBA</name>
<protein>
    <submittedName>
        <fullName evidence="1">Uncharacterized protein</fullName>
    </submittedName>
</protein>
<dbReference type="SUPFAM" id="SSF143011">
    <property type="entry name" value="RelE-like"/>
    <property type="match status" value="1"/>
</dbReference>
<dbReference type="PATRIC" id="fig|55802.8.peg.2310"/>
<dbReference type="InterPro" id="IPR035093">
    <property type="entry name" value="RelE/ParE_toxin_dom_sf"/>
</dbReference>
<gene>
    <name evidence="1" type="ORF">TBCH5v1_2330</name>
</gene>
<dbReference type="Gene3D" id="3.30.2310.20">
    <property type="entry name" value="RelE-like"/>
    <property type="match status" value="1"/>
</dbReference>